<dbReference type="GO" id="GO:0098542">
    <property type="term" value="P:defense response to other organism"/>
    <property type="evidence" value="ECO:0007669"/>
    <property type="project" value="TreeGrafter"/>
</dbReference>
<reference evidence="5" key="1">
    <citation type="submission" date="2023-07" db="EMBL/GenBank/DDBJ databases">
        <title>draft genome sequence of fig (Ficus carica).</title>
        <authorList>
            <person name="Takahashi T."/>
            <person name="Nishimura K."/>
        </authorList>
    </citation>
    <scope>NUCLEOTIDE SEQUENCE</scope>
</reference>
<dbReference type="InterPro" id="IPR042197">
    <property type="entry name" value="Apaf_helical"/>
</dbReference>
<dbReference type="Proteomes" id="UP001187192">
    <property type="component" value="Unassembled WGS sequence"/>
</dbReference>
<dbReference type="Pfam" id="PF00931">
    <property type="entry name" value="NB-ARC"/>
    <property type="match status" value="1"/>
</dbReference>
<name>A0AA88J1B0_FICCA</name>
<evidence type="ECO:0000256" key="2">
    <source>
        <dbReference type="ARBA" id="ARBA00022821"/>
    </source>
</evidence>
<feature type="domain" description="Disease resistance R13L4/SHOC-2-like LRR" evidence="4">
    <location>
        <begin position="317"/>
        <end position="652"/>
    </location>
</feature>
<evidence type="ECO:0000259" key="4">
    <source>
        <dbReference type="Pfam" id="PF23598"/>
    </source>
</evidence>
<dbReference type="EMBL" id="BTGU01000084">
    <property type="protein sequence ID" value="GMN59091.1"/>
    <property type="molecule type" value="Genomic_DNA"/>
</dbReference>
<proteinExistence type="predicted"/>
<dbReference type="Gene3D" id="3.80.10.10">
    <property type="entry name" value="Ribonuclease Inhibitor"/>
    <property type="match status" value="1"/>
</dbReference>
<keyword evidence="6" id="KW-1185">Reference proteome</keyword>
<feature type="domain" description="NB-ARC" evidence="3">
    <location>
        <begin position="2"/>
        <end position="159"/>
    </location>
</feature>
<comment type="caution">
    <text evidence="5">The sequence shown here is derived from an EMBL/GenBank/DDBJ whole genome shotgun (WGS) entry which is preliminary data.</text>
</comment>
<dbReference type="PANTHER" id="PTHR23155">
    <property type="entry name" value="DISEASE RESISTANCE PROTEIN RP"/>
    <property type="match status" value="1"/>
</dbReference>
<gene>
    <name evidence="5" type="ORF">TIFTF001_028185</name>
</gene>
<dbReference type="InterPro" id="IPR032675">
    <property type="entry name" value="LRR_dom_sf"/>
</dbReference>
<dbReference type="SUPFAM" id="SSF52058">
    <property type="entry name" value="L domain-like"/>
    <property type="match status" value="1"/>
</dbReference>
<evidence type="ECO:0008006" key="7">
    <source>
        <dbReference type="Google" id="ProtNLM"/>
    </source>
</evidence>
<dbReference type="Gene3D" id="1.10.8.430">
    <property type="entry name" value="Helical domain of apoptotic protease-activating factors"/>
    <property type="match status" value="1"/>
</dbReference>
<dbReference type="Gene3D" id="3.40.50.300">
    <property type="entry name" value="P-loop containing nucleotide triphosphate hydrolases"/>
    <property type="match status" value="1"/>
</dbReference>
<dbReference type="InterPro" id="IPR044974">
    <property type="entry name" value="Disease_R_plants"/>
</dbReference>
<protein>
    <recommendedName>
        <fullName evidence="7">NB-ARC domain-containing protein</fullName>
    </recommendedName>
</protein>
<evidence type="ECO:0000313" key="6">
    <source>
        <dbReference type="Proteomes" id="UP001187192"/>
    </source>
</evidence>
<evidence type="ECO:0000256" key="1">
    <source>
        <dbReference type="ARBA" id="ARBA00022737"/>
    </source>
</evidence>
<sequence>MVIPVVGVGGLGKTTLVQQVYNHVHGRFPCHAWVQVPRPYRRDEILRTLISELFESTKSFVPCEVDTMDEGKLTNMLRQILKQKRYLVIFDDVWKEDFWGDIEHALVDDNVGGRIMITTRNMHVAEFCGTLSSVHIHQMQPLPLEKAWELFCKKTFRSEGCCPKELEKFSGEIVERCEGLPLAIVVIDGLLSTKNKTVNVWRKFHASLSSELENNGQLASITKILLLSYNELPYYLKSCLLYFGMFPRRHSIRRGRKVKECCVHDLFHDIIVKKANEVSDCQVFLGSTKSEFRGIARSLSIMINSSNDDLQGNNFPHAHSVIVFREDEALNSVVPVFATNFKFLKVLDFEDAPRLDHLPEDIGNLFDLRYLSVRGTKVKTLSRSMEKLENLETLDLRKSLVDNIPADLINRLSKLRNPYAQRIERADMRPFRVELQGIKVVGGIGCLKFLQKLFYIEVDGEGVDVLFKELRNLTQLRSLGIVRLRNEDGRALCGCIEKMEQLESLIIASTSEKEFIDLTCISSPPQFLERLHLRGRLWKLPEWFAQFRSIIKIKLAYSMLEDDPLEVLQNMHGLLQLCICHDSYVGEQLHFKKGVFSRLKQLFLSDLSRLRSLIIEETALPVLEDLYIGPCPQMKKLPSGLQHLKNLKDIFFNKMPTELMTSQDFHIVLHVPRIVFCFIDDQGLDEFVILPRPQILDFMQERSPSRFLVFTKRIIKSRINKLLFAFHQSQFWWRSSTPEFVQPYLARNGVGLPVFPHPRNILLLNVCANVSDPLLSAAMTSLLFFGPALNRFLGYNTKRYQTYGLIVQNTTDSRSCYIHENMLVGVPCTIILVVGMGGSWKTALSQQVDNHLQ</sequence>
<accession>A0AA88J1B0</accession>
<organism evidence="5 6">
    <name type="scientific">Ficus carica</name>
    <name type="common">Common fig</name>
    <dbReference type="NCBI Taxonomy" id="3494"/>
    <lineage>
        <taxon>Eukaryota</taxon>
        <taxon>Viridiplantae</taxon>
        <taxon>Streptophyta</taxon>
        <taxon>Embryophyta</taxon>
        <taxon>Tracheophyta</taxon>
        <taxon>Spermatophyta</taxon>
        <taxon>Magnoliopsida</taxon>
        <taxon>eudicotyledons</taxon>
        <taxon>Gunneridae</taxon>
        <taxon>Pentapetalae</taxon>
        <taxon>rosids</taxon>
        <taxon>fabids</taxon>
        <taxon>Rosales</taxon>
        <taxon>Moraceae</taxon>
        <taxon>Ficeae</taxon>
        <taxon>Ficus</taxon>
    </lineage>
</organism>
<keyword evidence="1" id="KW-0677">Repeat</keyword>
<dbReference type="InterPro" id="IPR055414">
    <property type="entry name" value="LRR_R13L4/SHOC2-like"/>
</dbReference>
<dbReference type="AlphaFoldDB" id="A0AA88J1B0"/>
<keyword evidence="2" id="KW-0611">Plant defense</keyword>
<dbReference type="SUPFAM" id="SSF52540">
    <property type="entry name" value="P-loop containing nucleoside triphosphate hydrolases"/>
    <property type="match status" value="1"/>
</dbReference>
<dbReference type="GO" id="GO:0043531">
    <property type="term" value="F:ADP binding"/>
    <property type="evidence" value="ECO:0007669"/>
    <property type="project" value="InterPro"/>
</dbReference>
<dbReference type="InterPro" id="IPR002182">
    <property type="entry name" value="NB-ARC"/>
</dbReference>
<dbReference type="InterPro" id="IPR027417">
    <property type="entry name" value="P-loop_NTPase"/>
</dbReference>
<evidence type="ECO:0000259" key="3">
    <source>
        <dbReference type="Pfam" id="PF00931"/>
    </source>
</evidence>
<dbReference type="PRINTS" id="PR00364">
    <property type="entry name" value="DISEASERSIST"/>
</dbReference>
<evidence type="ECO:0000313" key="5">
    <source>
        <dbReference type="EMBL" id="GMN59091.1"/>
    </source>
</evidence>
<dbReference type="PANTHER" id="PTHR23155:SF1052">
    <property type="entry name" value="DISEASE RESISTANCE PROTEIN RPM1"/>
    <property type="match status" value="1"/>
</dbReference>
<dbReference type="Pfam" id="PF23598">
    <property type="entry name" value="LRR_14"/>
    <property type="match status" value="1"/>
</dbReference>